<proteinExistence type="predicted"/>
<dbReference type="AlphaFoldDB" id="A0AAW9TL17"/>
<reference evidence="2 3" key="1">
    <citation type="journal article" date="2013" name="Genome Biol.">
        <title>Comparative genomics of the core and accessory genomes of 48 Sinorhizobium strains comprising five genospecies.</title>
        <authorList>
            <person name="Sugawara M."/>
            <person name="Epstein B."/>
            <person name="Badgley B.D."/>
            <person name="Unno T."/>
            <person name="Xu L."/>
            <person name="Reese J."/>
            <person name="Gyaneshwar P."/>
            <person name="Denny R."/>
            <person name="Mudge J."/>
            <person name="Bharti A.K."/>
            <person name="Farmer A.D."/>
            <person name="May G.D."/>
            <person name="Woodward J.E."/>
            <person name="Medigue C."/>
            <person name="Vallenet D."/>
            <person name="Lajus A."/>
            <person name="Rouy Z."/>
            <person name="Martinez-Vaz B."/>
            <person name="Tiffin P."/>
            <person name="Young N.D."/>
            <person name="Sadowsky M.J."/>
        </authorList>
    </citation>
    <scope>NUCLEOTIDE SEQUENCE [LARGE SCALE GENOMIC DNA]</scope>
    <source>
        <strain evidence="2 3">N6B1</strain>
    </source>
</reference>
<dbReference type="EMBL" id="WISR01000024">
    <property type="protein sequence ID" value="MQW31685.1"/>
    <property type="molecule type" value="Genomic_DNA"/>
</dbReference>
<name>A0AAW9TL17_RHIML</name>
<feature type="compositionally biased region" description="Basic and acidic residues" evidence="1">
    <location>
        <begin position="14"/>
        <end position="27"/>
    </location>
</feature>
<comment type="caution">
    <text evidence="2">The sequence shown here is derived from an EMBL/GenBank/DDBJ whole genome shotgun (WGS) entry which is preliminary data.</text>
</comment>
<dbReference type="RefSeq" id="WP_074935253.1">
    <property type="nucleotide sequence ID" value="NZ_FNYP01000115.1"/>
</dbReference>
<dbReference type="Proteomes" id="UP000429484">
    <property type="component" value="Unassembled WGS sequence"/>
</dbReference>
<organism evidence="2 3">
    <name type="scientific">Rhizobium meliloti</name>
    <name type="common">Ensifer meliloti</name>
    <name type="synonym">Sinorhizobium meliloti</name>
    <dbReference type="NCBI Taxonomy" id="382"/>
    <lineage>
        <taxon>Bacteria</taxon>
        <taxon>Pseudomonadati</taxon>
        <taxon>Pseudomonadota</taxon>
        <taxon>Alphaproteobacteria</taxon>
        <taxon>Hyphomicrobiales</taxon>
        <taxon>Rhizobiaceae</taxon>
        <taxon>Sinorhizobium/Ensifer group</taxon>
        <taxon>Sinorhizobium</taxon>
    </lineage>
</organism>
<protein>
    <submittedName>
        <fullName evidence="2">Uncharacterized protein</fullName>
    </submittedName>
</protein>
<gene>
    <name evidence="2" type="ORF">GHK53_02110</name>
</gene>
<evidence type="ECO:0000313" key="3">
    <source>
        <dbReference type="Proteomes" id="UP000429484"/>
    </source>
</evidence>
<feature type="region of interest" description="Disordered" evidence="1">
    <location>
        <begin position="1"/>
        <end position="27"/>
    </location>
</feature>
<feature type="compositionally biased region" description="Polar residues" evidence="1">
    <location>
        <begin position="1"/>
        <end position="11"/>
    </location>
</feature>
<evidence type="ECO:0000313" key="2">
    <source>
        <dbReference type="EMBL" id="MQW31685.1"/>
    </source>
</evidence>
<evidence type="ECO:0000256" key="1">
    <source>
        <dbReference type="SAM" id="MobiDB-lite"/>
    </source>
</evidence>
<sequence length="78" mass="8361">MLDGTWRTSAQAKAAERERIAEDEPKAAKEALKKQIKANLAAAEEIEDLNTALDAIEEGVALDPVNFFPRGSCPPAAP</sequence>
<accession>A0AAW9TL17</accession>